<dbReference type="PANTHER" id="PTHR32463">
    <property type="entry name" value="L-FUCOSE KINASE"/>
    <property type="match status" value="1"/>
</dbReference>
<evidence type="ECO:0000259" key="6">
    <source>
        <dbReference type="Pfam" id="PF07959"/>
    </source>
</evidence>
<evidence type="ECO:0000256" key="2">
    <source>
        <dbReference type="ARBA" id="ARBA00022741"/>
    </source>
</evidence>
<dbReference type="InterPro" id="IPR012887">
    <property type="entry name" value="GDP_fucose_pyrophosphorylase"/>
</dbReference>
<dbReference type="Pfam" id="PF00288">
    <property type="entry name" value="GHMP_kinases_N"/>
    <property type="match status" value="1"/>
</dbReference>
<sequence length="1000" mass="110372">MSYQTLFLQQSYRDCTKQYEEILHNPNLPLWDYVVLTASNEAQAQAYRAQISYRLKHQMLPEKTHYAVLPDPDGKRVGSGGATLNVLRYIREHAAGKQSLAAVPHGAVQGDGAAESRQFVSAQPGEAACHAFDGKRILVIHSGGDSKRVPQYSACGKLFSPVPRILPNGRRSTLFDEFMIAMCGVAARMNAGMLVCSGDVLLLFNPLQIDFYGKGAAALSIKEPAEIGKNHGVYRRDREGNAGGFLHKKTVEQLHEMGAVDEHGYVDIDTGAVMMSVDLLNSLYSLIDTEEKFAACVNEQARLSFYADFLYPLASDSTLEQYYQETPEGEFTPELRACREKIWAALHPYQMKLIRMSPAAFIHFGTTRELLHLMTEGMEQFTHLGWQARINTNSQEKSYGAGNSYISLRADVGAGSYIEDSYLHHGTVVGERCVISGVTLDGQRVPADTVLHGLKLQDGRFVVRMYGVCDNPKEAALFGKKIDEPLWTAAVYPIRNTIQEAVSATLRAYEDGFPTLKDGISLKDSFNQADVTAILPWQDKLEDKVKIESLLEAIDKKDNLHEAVKVFNGEINGRVIRQLCGLAEKLDEQELFEFSRKIRIYYALSCLTKQDKYLDLCLDTIRNAILVGAVAGLSYDPTAKMEQEEVVVRLPVRVNWGGGWSDTPPYCMEHGGTVLNAAVKLDGQNPVEAVVKKIPGNQIVLASADSGAEQAFSEISQLQDSSNPYDPFALHKAALIACGIIPYREQISVEEVTKNLGSGLYLSTQVIHIPRGSGLGTSSILAGACVKAIYRMLGKELSQEELYNRVLCMEQIMSTGGGWQDQVGGLAPGIKMVTSDAAIVQEIGCSPCSISTETLQELNERFCLIYSGQRRLARNLLRDIVSRYVSGNPDTVEVLYEIQRIAVLMRFELEKGNVDGFAQLLNQHWELSKRLDGGCTNTCIDMIFSSVEDLIDGKMICGAGGGGFLQVILKKGVTVEQVQKRLREVFQDSGVEVWRCSLVG</sequence>
<gene>
    <name evidence="7" type="ORF">LKD45_00555</name>
</gene>
<dbReference type="Proteomes" id="UP001199355">
    <property type="component" value="Unassembled WGS sequence"/>
</dbReference>
<dbReference type="Pfam" id="PF07959">
    <property type="entry name" value="Fucose_pyrophosphorylase"/>
    <property type="match status" value="1"/>
</dbReference>
<accession>A0AAE3DLE0</accession>
<dbReference type="InterPro" id="IPR006204">
    <property type="entry name" value="GHMP_kinase_N_dom"/>
</dbReference>
<comment type="caution">
    <text evidence="7">The sequence shown here is derived from an EMBL/GenBank/DDBJ whole genome shotgun (WGS) entry which is preliminary data.</text>
</comment>
<keyword evidence="4" id="KW-0067">ATP-binding</keyword>
<keyword evidence="1" id="KW-0808">Transferase</keyword>
<evidence type="ECO:0000256" key="1">
    <source>
        <dbReference type="ARBA" id="ARBA00022679"/>
    </source>
</evidence>
<dbReference type="Gene3D" id="3.30.230.120">
    <property type="match status" value="1"/>
</dbReference>
<evidence type="ECO:0000256" key="3">
    <source>
        <dbReference type="ARBA" id="ARBA00022777"/>
    </source>
</evidence>
<dbReference type="RefSeq" id="WP_308727435.1">
    <property type="nucleotide sequence ID" value="NZ_JAJEQF010000001.1"/>
</dbReference>
<dbReference type="InterPro" id="IPR036554">
    <property type="entry name" value="GHMP_kinase_C_sf"/>
</dbReference>
<dbReference type="SUPFAM" id="SSF54211">
    <property type="entry name" value="Ribosomal protein S5 domain 2-like"/>
    <property type="match status" value="1"/>
</dbReference>
<reference evidence="7 8" key="1">
    <citation type="submission" date="2021-10" db="EMBL/GenBank/DDBJ databases">
        <title>Anaerobic single-cell dispensing facilitates the cultivation of human gut bacteria.</title>
        <authorList>
            <person name="Afrizal A."/>
        </authorList>
    </citation>
    <scope>NUCLEOTIDE SEQUENCE [LARGE SCALE GENOMIC DNA]</scope>
    <source>
        <strain evidence="7 8">CLA-AA-H244</strain>
    </source>
</reference>
<evidence type="ECO:0000313" key="7">
    <source>
        <dbReference type="EMBL" id="MCC2166202.1"/>
    </source>
</evidence>
<protein>
    <submittedName>
        <fullName evidence="7">Bifunctional fucokinase/L-fucose-1-P-guanylyltransferase</fullName>
    </submittedName>
</protein>
<proteinExistence type="predicted"/>
<keyword evidence="3" id="KW-0418">Kinase</keyword>
<evidence type="ECO:0000256" key="4">
    <source>
        <dbReference type="ARBA" id="ARBA00022840"/>
    </source>
</evidence>
<keyword evidence="8" id="KW-1185">Reference proteome</keyword>
<organism evidence="7 8">
    <name type="scientific">Gallintestinimicrobium propionicum</name>
    <dbReference type="NCBI Taxonomy" id="2981770"/>
    <lineage>
        <taxon>Bacteria</taxon>
        <taxon>Bacillati</taxon>
        <taxon>Bacillota</taxon>
        <taxon>Clostridia</taxon>
        <taxon>Lachnospirales</taxon>
        <taxon>Lachnospiraceae</taxon>
        <taxon>Gallintestinimicrobium</taxon>
    </lineage>
</organism>
<dbReference type="InterPro" id="IPR052203">
    <property type="entry name" value="GHMP_Kinase-Related"/>
</dbReference>
<feature type="domain" description="GHMP kinase N-terminal" evidence="5">
    <location>
        <begin position="767"/>
        <end position="823"/>
    </location>
</feature>
<dbReference type="EMBL" id="JAJEQF010000001">
    <property type="protein sequence ID" value="MCC2166202.1"/>
    <property type="molecule type" value="Genomic_DNA"/>
</dbReference>
<dbReference type="GO" id="GO:0042352">
    <property type="term" value="P:GDP-L-fucose salvage"/>
    <property type="evidence" value="ECO:0007669"/>
    <property type="project" value="TreeGrafter"/>
</dbReference>
<dbReference type="GO" id="GO:0050201">
    <property type="term" value="F:fucokinase activity"/>
    <property type="evidence" value="ECO:0007669"/>
    <property type="project" value="TreeGrafter"/>
</dbReference>
<evidence type="ECO:0000313" key="8">
    <source>
        <dbReference type="Proteomes" id="UP001199355"/>
    </source>
</evidence>
<dbReference type="SUPFAM" id="SSF55060">
    <property type="entry name" value="GHMP Kinase, C-terminal domain"/>
    <property type="match status" value="1"/>
</dbReference>
<name>A0AAE3DLE0_9FIRM</name>
<keyword evidence="2" id="KW-0547">Nucleotide-binding</keyword>
<feature type="domain" description="GDP-fucose pyrophosphorylase" evidence="6">
    <location>
        <begin position="133"/>
        <end position="475"/>
    </location>
</feature>
<dbReference type="GO" id="GO:0005524">
    <property type="term" value="F:ATP binding"/>
    <property type="evidence" value="ECO:0007669"/>
    <property type="project" value="UniProtKB-KW"/>
</dbReference>
<dbReference type="InterPro" id="IPR020568">
    <property type="entry name" value="Ribosomal_Su5_D2-typ_SF"/>
</dbReference>
<evidence type="ECO:0000259" key="5">
    <source>
        <dbReference type="Pfam" id="PF00288"/>
    </source>
</evidence>
<dbReference type="PANTHER" id="PTHR32463:SF0">
    <property type="entry name" value="L-FUCOSE KINASE"/>
    <property type="match status" value="1"/>
</dbReference>
<dbReference type="AlphaFoldDB" id="A0AAE3DLE0"/>